<dbReference type="RefSeq" id="WP_386758239.1">
    <property type="nucleotide sequence ID" value="NZ_JBHRXK010000002.1"/>
</dbReference>
<evidence type="ECO:0000259" key="3">
    <source>
        <dbReference type="PROSITE" id="PS51186"/>
    </source>
</evidence>
<organism evidence="4 5">
    <name type="scientific">Lysobacter cavernae</name>
    <dbReference type="NCBI Taxonomy" id="1685901"/>
    <lineage>
        <taxon>Bacteria</taxon>
        <taxon>Pseudomonadati</taxon>
        <taxon>Pseudomonadota</taxon>
        <taxon>Gammaproteobacteria</taxon>
        <taxon>Lysobacterales</taxon>
        <taxon>Lysobacteraceae</taxon>
        <taxon>Lysobacter</taxon>
    </lineage>
</organism>
<dbReference type="CDD" id="cd04301">
    <property type="entry name" value="NAT_SF"/>
    <property type="match status" value="1"/>
</dbReference>
<protein>
    <submittedName>
        <fullName evidence="4">GNAT family N-acetyltransferase</fullName>
        <ecNumber evidence="4">2.3.-.-</ecNumber>
    </submittedName>
</protein>
<dbReference type="Gene3D" id="3.40.630.30">
    <property type="match status" value="1"/>
</dbReference>
<keyword evidence="5" id="KW-1185">Reference proteome</keyword>
<dbReference type="InterPro" id="IPR050832">
    <property type="entry name" value="Bact_Acetyltransf"/>
</dbReference>
<dbReference type="GO" id="GO:0016746">
    <property type="term" value="F:acyltransferase activity"/>
    <property type="evidence" value="ECO:0007669"/>
    <property type="project" value="UniProtKB-KW"/>
</dbReference>
<dbReference type="InterPro" id="IPR016181">
    <property type="entry name" value="Acyl_CoA_acyltransferase"/>
</dbReference>
<evidence type="ECO:0000256" key="2">
    <source>
        <dbReference type="ARBA" id="ARBA00023315"/>
    </source>
</evidence>
<evidence type="ECO:0000313" key="4">
    <source>
        <dbReference type="EMBL" id="MFC3550478.1"/>
    </source>
</evidence>
<comment type="caution">
    <text evidence="4">The sequence shown here is derived from an EMBL/GenBank/DDBJ whole genome shotgun (WGS) entry which is preliminary data.</text>
</comment>
<dbReference type="EMBL" id="JBHRXK010000002">
    <property type="protein sequence ID" value="MFC3550478.1"/>
    <property type="molecule type" value="Genomic_DNA"/>
</dbReference>
<dbReference type="InterPro" id="IPR000182">
    <property type="entry name" value="GNAT_dom"/>
</dbReference>
<sequence length="188" mass="20083">MSGQPLRDLPGPGTETTIRPCVPGDEEALALLGAATFLETFAGILDGGDILAHCRSQHAAAVYAGWLARDDADVWVAQTAVGAAPVGYAVLTPAALPVPDPQPDDLELKRIYLLHRFHGGGLGARLMQAAIDVARERGSRRLLLGVYAKNERALAFYARCGFARLGERRFRVGANEYEDAVLGLPLHA</sequence>
<gene>
    <name evidence="4" type="ORF">ACFOLC_05560</name>
</gene>
<dbReference type="EC" id="2.3.-.-" evidence="4"/>
<feature type="domain" description="N-acetyltransferase" evidence="3">
    <location>
        <begin position="16"/>
        <end position="187"/>
    </location>
</feature>
<evidence type="ECO:0000256" key="1">
    <source>
        <dbReference type="ARBA" id="ARBA00022679"/>
    </source>
</evidence>
<proteinExistence type="predicted"/>
<evidence type="ECO:0000313" key="5">
    <source>
        <dbReference type="Proteomes" id="UP001595740"/>
    </source>
</evidence>
<dbReference type="Pfam" id="PF00583">
    <property type="entry name" value="Acetyltransf_1"/>
    <property type="match status" value="1"/>
</dbReference>
<name>A0ABV7RNQ7_9GAMM</name>
<keyword evidence="2 4" id="KW-0012">Acyltransferase</keyword>
<keyword evidence="1 4" id="KW-0808">Transferase</keyword>
<dbReference type="SUPFAM" id="SSF55729">
    <property type="entry name" value="Acyl-CoA N-acyltransferases (Nat)"/>
    <property type="match status" value="1"/>
</dbReference>
<dbReference type="PANTHER" id="PTHR43877">
    <property type="entry name" value="AMINOALKYLPHOSPHONATE N-ACETYLTRANSFERASE-RELATED-RELATED"/>
    <property type="match status" value="1"/>
</dbReference>
<accession>A0ABV7RNQ7</accession>
<dbReference type="PROSITE" id="PS51186">
    <property type="entry name" value="GNAT"/>
    <property type="match status" value="1"/>
</dbReference>
<reference evidence="5" key="1">
    <citation type="journal article" date="2019" name="Int. J. Syst. Evol. Microbiol.">
        <title>The Global Catalogue of Microorganisms (GCM) 10K type strain sequencing project: providing services to taxonomists for standard genome sequencing and annotation.</title>
        <authorList>
            <consortium name="The Broad Institute Genomics Platform"/>
            <consortium name="The Broad Institute Genome Sequencing Center for Infectious Disease"/>
            <person name="Wu L."/>
            <person name="Ma J."/>
        </authorList>
    </citation>
    <scope>NUCLEOTIDE SEQUENCE [LARGE SCALE GENOMIC DNA]</scope>
    <source>
        <strain evidence="5">KCTC 42875</strain>
    </source>
</reference>
<dbReference type="Proteomes" id="UP001595740">
    <property type="component" value="Unassembled WGS sequence"/>
</dbReference>